<reference evidence="3" key="2">
    <citation type="submission" date="2025-08" db="UniProtKB">
        <authorList>
            <consortium name="Ensembl"/>
        </authorList>
    </citation>
    <scope>IDENTIFICATION</scope>
</reference>
<dbReference type="InterPro" id="IPR001909">
    <property type="entry name" value="KRAB"/>
</dbReference>
<dbReference type="InterPro" id="IPR050169">
    <property type="entry name" value="Krueppel_C2H2_ZnF"/>
</dbReference>
<name>L7N1N2_MYOLU</name>
<keyword evidence="4" id="KW-1185">Reference proteome</keyword>
<dbReference type="eggNOG" id="KOG1721">
    <property type="taxonomic scope" value="Eukaryota"/>
</dbReference>
<evidence type="ECO:0000259" key="2">
    <source>
        <dbReference type="PROSITE" id="PS50805"/>
    </source>
</evidence>
<reference evidence="3" key="3">
    <citation type="submission" date="2025-09" db="UniProtKB">
        <authorList>
            <consortium name="Ensembl"/>
        </authorList>
    </citation>
    <scope>IDENTIFICATION</scope>
</reference>
<dbReference type="Ensembl" id="ENSMLUT00000012440.2">
    <property type="protein sequence ID" value="ENSMLUP00000011329.2"/>
    <property type="gene ID" value="ENSMLUG00000012434.2"/>
</dbReference>
<dbReference type="PROSITE" id="PS50805">
    <property type="entry name" value="KRAB"/>
    <property type="match status" value="1"/>
</dbReference>
<dbReference type="InterPro" id="IPR036051">
    <property type="entry name" value="KRAB_dom_sf"/>
</dbReference>
<dbReference type="AlphaFoldDB" id="L7N1N2"/>
<dbReference type="Pfam" id="PF01352">
    <property type="entry name" value="KRAB"/>
    <property type="match status" value="1"/>
</dbReference>
<dbReference type="GeneTree" id="ENSGT00940000162748"/>
<dbReference type="SUPFAM" id="SSF109640">
    <property type="entry name" value="KRAB domain (Kruppel-associated box)"/>
    <property type="match status" value="1"/>
</dbReference>
<dbReference type="STRING" id="59463.ENSMLUP00000011329"/>
<evidence type="ECO:0000313" key="4">
    <source>
        <dbReference type="Proteomes" id="UP000001074"/>
    </source>
</evidence>
<dbReference type="EMBL" id="AAPE02054227">
    <property type="status" value="NOT_ANNOTATED_CDS"/>
    <property type="molecule type" value="Genomic_DNA"/>
</dbReference>
<reference evidence="3 4" key="1">
    <citation type="journal article" date="2011" name="Nature">
        <title>A high-resolution map of human evolutionary constraint using 29 mammals.</title>
        <authorList>
            <person name="Lindblad-Toh K."/>
            <person name="Garber M."/>
            <person name="Zuk O."/>
            <person name="Lin M.F."/>
            <person name="Parker B.J."/>
            <person name="Washietl S."/>
            <person name="Kheradpour P."/>
            <person name="Ernst J."/>
            <person name="Jordan G."/>
            <person name="Mauceli E."/>
            <person name="Ward L.D."/>
            <person name="Lowe C.B."/>
            <person name="Holloway A.K."/>
            <person name="Clamp M."/>
            <person name="Gnerre S."/>
            <person name="Alfoldi J."/>
            <person name="Beal K."/>
            <person name="Chang J."/>
            <person name="Clawson H."/>
            <person name="Cuff J."/>
            <person name="Di Palma F."/>
            <person name="Fitzgerald S."/>
            <person name="Flicek P."/>
            <person name="Guttman M."/>
            <person name="Hubisz M.J."/>
            <person name="Jaffe D.B."/>
            <person name="Jungreis I."/>
            <person name="Kent W.J."/>
            <person name="Kostka D."/>
            <person name="Lara M."/>
            <person name="Martins A.L."/>
            <person name="Massingham T."/>
            <person name="Moltke I."/>
            <person name="Raney B.J."/>
            <person name="Rasmussen M.D."/>
            <person name="Robinson J."/>
            <person name="Stark A."/>
            <person name="Vilella A.J."/>
            <person name="Wen J."/>
            <person name="Xie X."/>
            <person name="Zody M.C."/>
            <person name="Baldwin J."/>
            <person name="Bloom T."/>
            <person name="Chin C.W."/>
            <person name="Heiman D."/>
            <person name="Nicol R."/>
            <person name="Nusbaum C."/>
            <person name="Young S."/>
            <person name="Wilkinson J."/>
            <person name="Worley K.C."/>
            <person name="Kovar C.L."/>
            <person name="Muzny D.M."/>
            <person name="Gibbs R.A."/>
            <person name="Cree A."/>
            <person name="Dihn H.H."/>
            <person name="Fowler G."/>
            <person name="Jhangiani S."/>
            <person name="Joshi V."/>
            <person name="Lee S."/>
            <person name="Lewis L.R."/>
            <person name="Nazareth L.V."/>
            <person name="Okwuonu G."/>
            <person name="Santibanez J."/>
            <person name="Warren W.C."/>
            <person name="Mardis E.R."/>
            <person name="Weinstock G.M."/>
            <person name="Wilson R.K."/>
            <person name="Delehaunty K."/>
            <person name="Dooling D."/>
            <person name="Fronik C."/>
            <person name="Fulton L."/>
            <person name="Fulton B."/>
            <person name="Graves T."/>
            <person name="Minx P."/>
            <person name="Sodergren E."/>
            <person name="Birney E."/>
            <person name="Margulies E.H."/>
            <person name="Herrero J."/>
            <person name="Green E.D."/>
            <person name="Haussler D."/>
            <person name="Siepel A."/>
            <person name="Goldman N."/>
            <person name="Pollard K.S."/>
            <person name="Pedersen J.S."/>
            <person name="Lander E.S."/>
            <person name="Kellis M."/>
        </authorList>
    </citation>
    <scope>NUCLEOTIDE SEQUENCE [LARGE SCALE GENOMIC DNA]</scope>
</reference>
<dbReference type="CDD" id="cd07765">
    <property type="entry name" value="KRAB_A-box"/>
    <property type="match status" value="1"/>
</dbReference>
<sequence>VLLQEPLTLEDVAVDFTWEEWQLLGPDQKILYRDVMLETYSHLVSVEPRGVSSSSSSVVSYEYQVSNPDALSKLELGEEPWTIDNELHRLVCPDTGKVDYLQDHWENQRTLKGMEQKHKQDTFGNIVPQSKRHFPFRQNHGVFDFYMKTLKSNLSLVKQSKSYETKNSAKLNGDGKSFRHGKHD</sequence>
<dbReference type="PANTHER" id="PTHR23232:SF163">
    <property type="entry name" value="ZINC FINGER PROTEIN 589"/>
    <property type="match status" value="1"/>
</dbReference>
<dbReference type="OMA" id="ETHNQIC"/>
<dbReference type="GO" id="GO:0006355">
    <property type="term" value="P:regulation of DNA-templated transcription"/>
    <property type="evidence" value="ECO:0007669"/>
    <property type="project" value="InterPro"/>
</dbReference>
<dbReference type="InParanoid" id="L7N1N2"/>
<dbReference type="Proteomes" id="UP000001074">
    <property type="component" value="Unassembled WGS sequence"/>
</dbReference>
<evidence type="ECO:0000313" key="3">
    <source>
        <dbReference type="Ensembl" id="ENSMLUP00000011329.2"/>
    </source>
</evidence>
<protein>
    <recommendedName>
        <fullName evidence="2">KRAB domain-containing protein</fullName>
    </recommendedName>
</protein>
<dbReference type="FunCoup" id="L7N1N2">
    <property type="interactions" value="241"/>
</dbReference>
<dbReference type="PANTHER" id="PTHR23232">
    <property type="entry name" value="KRAB DOMAIN C2H2 ZINC FINGER"/>
    <property type="match status" value="1"/>
</dbReference>
<organism evidence="3 4">
    <name type="scientific">Myotis lucifugus</name>
    <name type="common">Little brown bat</name>
    <dbReference type="NCBI Taxonomy" id="59463"/>
    <lineage>
        <taxon>Eukaryota</taxon>
        <taxon>Metazoa</taxon>
        <taxon>Chordata</taxon>
        <taxon>Craniata</taxon>
        <taxon>Vertebrata</taxon>
        <taxon>Euteleostomi</taxon>
        <taxon>Mammalia</taxon>
        <taxon>Eutheria</taxon>
        <taxon>Laurasiatheria</taxon>
        <taxon>Chiroptera</taxon>
        <taxon>Yangochiroptera</taxon>
        <taxon>Vespertilionidae</taxon>
        <taxon>Myotis</taxon>
    </lineage>
</organism>
<proteinExistence type="predicted"/>
<evidence type="ECO:0000256" key="1">
    <source>
        <dbReference type="SAM" id="MobiDB-lite"/>
    </source>
</evidence>
<dbReference type="Gene3D" id="6.10.140.140">
    <property type="match status" value="1"/>
</dbReference>
<dbReference type="HOGENOM" id="CLU_002678_69_0_1"/>
<feature type="domain" description="KRAB" evidence="2">
    <location>
        <begin position="7"/>
        <end position="93"/>
    </location>
</feature>
<accession>L7N1N2</accession>
<dbReference type="SMART" id="SM00349">
    <property type="entry name" value="KRAB"/>
    <property type="match status" value="1"/>
</dbReference>
<feature type="region of interest" description="Disordered" evidence="1">
    <location>
        <begin position="164"/>
        <end position="184"/>
    </location>
</feature>